<reference evidence="2 3" key="1">
    <citation type="journal article" date="2014" name="Int. J. Syst. Evol. Microbiol.">
        <title>Listeria floridensis sp. nov., Listeria aquatica sp. nov., Listeria cornellensis sp. nov., Listeria riparia sp. nov. and Listeria grandensis sp. nov., from agricultural and natural environments.</title>
        <authorList>
            <person name="den Bakker H.C."/>
            <person name="Warchocki S."/>
            <person name="Wright E.M."/>
            <person name="Allred A.F."/>
            <person name="Ahlstrom C."/>
            <person name="Manuel C.S."/>
            <person name="Stasiewicz M.J."/>
            <person name="Burrell A."/>
            <person name="Roof S."/>
            <person name="Strawn L."/>
            <person name="Fortes E.D."/>
            <person name="Nightingale K.K."/>
            <person name="Kephart D."/>
            <person name="Wiedmann M."/>
        </authorList>
    </citation>
    <scope>NUCLEOTIDE SEQUENCE [LARGE SCALE GENOMIC DNA]</scope>
    <source>
        <strain evidence="2 3">FSL S10-1204</strain>
    </source>
</reference>
<dbReference type="AlphaFoldDB" id="W7CRY9"/>
<evidence type="ECO:0000313" key="3">
    <source>
        <dbReference type="Proteomes" id="UP000019248"/>
    </source>
</evidence>
<dbReference type="PATRIC" id="fig|1265816.5.peg.3288"/>
<comment type="caution">
    <text evidence="2">The sequence shown here is derived from an EMBL/GenBank/DDBJ whole genome shotgun (WGS) entry which is preliminary data.</text>
</comment>
<dbReference type="EMBL" id="AODL01000042">
    <property type="protein sequence ID" value="EUJ42389.1"/>
    <property type="molecule type" value="Genomic_DNA"/>
</dbReference>
<feature type="domain" description="WxL" evidence="1">
    <location>
        <begin position="1"/>
        <end position="55"/>
    </location>
</feature>
<keyword evidence="3" id="KW-1185">Reference proteome</keyword>
<organism evidence="2 3">
    <name type="scientific">Listeria riparia FSL S10-1204</name>
    <dbReference type="NCBI Taxonomy" id="1265816"/>
    <lineage>
        <taxon>Bacteria</taxon>
        <taxon>Bacillati</taxon>
        <taxon>Bacillota</taxon>
        <taxon>Bacilli</taxon>
        <taxon>Bacillales</taxon>
        <taxon>Listeriaceae</taxon>
        <taxon>Listeria</taxon>
    </lineage>
</organism>
<dbReference type="InterPro" id="IPR027994">
    <property type="entry name" value="WxL_dom"/>
</dbReference>
<accession>W7CRY9</accession>
<protein>
    <recommendedName>
        <fullName evidence="1">WxL domain-containing protein</fullName>
    </recommendedName>
</protein>
<sequence length="56" mass="5972">MSANEEQGMGKWVDKFGADNAAATDAITLTIPGKSAKYADSEYATTLTWTLSDTPE</sequence>
<dbReference type="Proteomes" id="UP000019248">
    <property type="component" value="Unassembled WGS sequence"/>
</dbReference>
<dbReference type="Pfam" id="PF13731">
    <property type="entry name" value="WxL"/>
    <property type="match status" value="1"/>
</dbReference>
<evidence type="ECO:0000313" key="2">
    <source>
        <dbReference type="EMBL" id="EUJ42389.1"/>
    </source>
</evidence>
<dbReference type="RefSeq" id="WP_420912131.1">
    <property type="nucleotide sequence ID" value="NZ_AODL01000042.1"/>
</dbReference>
<name>W7CRY9_9LIST</name>
<proteinExistence type="predicted"/>
<evidence type="ECO:0000259" key="1">
    <source>
        <dbReference type="Pfam" id="PF13731"/>
    </source>
</evidence>
<gene>
    <name evidence="2" type="ORF">PRIP_16642</name>
</gene>